<reference evidence="2 3" key="1">
    <citation type="journal article" date="2016" name="Mol. Biol. Evol.">
        <title>Comparative Genomics of Early-Diverging Mushroom-Forming Fungi Provides Insights into the Origins of Lignocellulose Decay Capabilities.</title>
        <authorList>
            <person name="Nagy L.G."/>
            <person name="Riley R."/>
            <person name="Tritt A."/>
            <person name="Adam C."/>
            <person name="Daum C."/>
            <person name="Floudas D."/>
            <person name="Sun H."/>
            <person name="Yadav J.S."/>
            <person name="Pangilinan J."/>
            <person name="Larsson K.H."/>
            <person name="Matsuura K."/>
            <person name="Barry K."/>
            <person name="Labutti K."/>
            <person name="Kuo R."/>
            <person name="Ohm R.A."/>
            <person name="Bhattacharya S.S."/>
            <person name="Shirouzu T."/>
            <person name="Yoshinaga Y."/>
            <person name="Martin F.M."/>
            <person name="Grigoriev I.V."/>
            <person name="Hibbett D.S."/>
        </authorList>
    </citation>
    <scope>NUCLEOTIDE SEQUENCE [LARGE SCALE GENOMIC DNA]</scope>
    <source>
        <strain evidence="2 3">TUFC12733</strain>
    </source>
</reference>
<name>A0A167NW22_CALVF</name>
<evidence type="ECO:0000313" key="2">
    <source>
        <dbReference type="EMBL" id="KZO98145.1"/>
    </source>
</evidence>
<dbReference type="Proteomes" id="UP000076738">
    <property type="component" value="Unassembled WGS sequence"/>
</dbReference>
<proteinExistence type="predicted"/>
<dbReference type="EMBL" id="KV417277">
    <property type="protein sequence ID" value="KZO98145.1"/>
    <property type="molecule type" value="Genomic_DNA"/>
</dbReference>
<dbReference type="SUPFAM" id="SSF51197">
    <property type="entry name" value="Clavaminate synthase-like"/>
    <property type="match status" value="1"/>
</dbReference>
<dbReference type="Pfam" id="PF14226">
    <property type="entry name" value="DIOX_N"/>
    <property type="match status" value="1"/>
</dbReference>
<keyword evidence="3" id="KW-1185">Reference proteome</keyword>
<feature type="domain" description="Non-haem dioxygenase N-terminal" evidence="1">
    <location>
        <begin position="18"/>
        <end position="93"/>
    </location>
</feature>
<evidence type="ECO:0000259" key="1">
    <source>
        <dbReference type="Pfam" id="PF14226"/>
    </source>
</evidence>
<protein>
    <recommendedName>
        <fullName evidence="1">Non-haem dioxygenase N-terminal domain-containing protein</fullName>
    </recommendedName>
</protein>
<accession>A0A167NW22</accession>
<sequence>MSTLSIPVLSLDPPPAPAALAQSLEAHGFLQLSHPAPALLDLAGKMFASSRRFFEHESGEEKERVRRVKPVNSGWVAPGAEKLDLSGSEELKECVPVYFTCIA</sequence>
<dbReference type="STRING" id="1330018.A0A167NW22"/>
<dbReference type="InterPro" id="IPR027443">
    <property type="entry name" value="IPNS-like_sf"/>
</dbReference>
<organism evidence="2 3">
    <name type="scientific">Calocera viscosa (strain TUFC12733)</name>
    <dbReference type="NCBI Taxonomy" id="1330018"/>
    <lineage>
        <taxon>Eukaryota</taxon>
        <taxon>Fungi</taxon>
        <taxon>Dikarya</taxon>
        <taxon>Basidiomycota</taxon>
        <taxon>Agaricomycotina</taxon>
        <taxon>Dacrymycetes</taxon>
        <taxon>Dacrymycetales</taxon>
        <taxon>Dacrymycetaceae</taxon>
        <taxon>Calocera</taxon>
    </lineage>
</organism>
<dbReference type="AlphaFoldDB" id="A0A167NW22"/>
<evidence type="ECO:0000313" key="3">
    <source>
        <dbReference type="Proteomes" id="UP000076738"/>
    </source>
</evidence>
<gene>
    <name evidence="2" type="ORF">CALVIDRAFT_535733</name>
</gene>
<dbReference type="InterPro" id="IPR026992">
    <property type="entry name" value="DIOX_N"/>
</dbReference>
<dbReference type="Gene3D" id="2.60.120.330">
    <property type="entry name" value="B-lactam Antibiotic, Isopenicillin N Synthase, Chain"/>
    <property type="match status" value="1"/>
</dbReference>